<evidence type="ECO:0000256" key="1">
    <source>
        <dbReference type="SAM" id="MobiDB-lite"/>
    </source>
</evidence>
<organism evidence="2 3">
    <name type="scientific">Salinisphaera orenii MK-B5</name>
    <dbReference type="NCBI Taxonomy" id="856730"/>
    <lineage>
        <taxon>Bacteria</taxon>
        <taxon>Pseudomonadati</taxon>
        <taxon>Pseudomonadota</taxon>
        <taxon>Gammaproteobacteria</taxon>
        <taxon>Salinisphaerales</taxon>
        <taxon>Salinisphaeraceae</taxon>
        <taxon>Salinisphaera</taxon>
    </lineage>
</organism>
<dbReference type="AlphaFoldDB" id="A0A423PEX9"/>
<accession>A0A423PEX9</accession>
<dbReference type="GO" id="GO:0008113">
    <property type="term" value="F:peptide-methionine (S)-S-oxide reductase activity"/>
    <property type="evidence" value="ECO:0007669"/>
    <property type="project" value="InterPro"/>
</dbReference>
<dbReference type="InterPro" id="IPR036509">
    <property type="entry name" value="Met_Sox_Rdtase_MsrA_sf"/>
</dbReference>
<reference evidence="2 3" key="1">
    <citation type="submission" date="2013-10" db="EMBL/GenBank/DDBJ databases">
        <title>Salinisphaera orenii MK-B5 Genome Sequencing.</title>
        <authorList>
            <person name="Lai Q."/>
            <person name="Li C."/>
            <person name="Shao Z."/>
        </authorList>
    </citation>
    <scope>NUCLEOTIDE SEQUENCE [LARGE SCALE GENOMIC DNA]</scope>
    <source>
        <strain evidence="2 3">MK-B5</strain>
    </source>
</reference>
<sequence length="122" mass="13266">MVRARFATGWVRNNAATRCRDGIIDARVGHVGDAVVGRAETEPVRLRRADRLDAFRVPHDPPGPHRRGPDVGSRCRSATFTDDAAPAEAVRAGLPIREPLSTVHQAECVDQCYLGRVGGVRC</sequence>
<dbReference type="EMBL" id="AYKH01000044">
    <property type="protein sequence ID" value="ROO24073.1"/>
    <property type="molecule type" value="Genomic_DNA"/>
</dbReference>
<name>A0A423PEX9_9GAMM</name>
<evidence type="ECO:0000313" key="2">
    <source>
        <dbReference type="EMBL" id="ROO24073.1"/>
    </source>
</evidence>
<gene>
    <name evidence="2" type="ORF">SAOR_16540</name>
</gene>
<dbReference type="Proteomes" id="UP000283993">
    <property type="component" value="Unassembled WGS sequence"/>
</dbReference>
<keyword evidence="3" id="KW-1185">Reference proteome</keyword>
<dbReference type="SUPFAM" id="SSF55068">
    <property type="entry name" value="Peptide methionine sulfoxide reductase"/>
    <property type="match status" value="1"/>
</dbReference>
<comment type="caution">
    <text evidence="2">The sequence shown here is derived from an EMBL/GenBank/DDBJ whole genome shotgun (WGS) entry which is preliminary data.</text>
</comment>
<dbReference type="RefSeq" id="WP_123591548.1">
    <property type="nucleotide sequence ID" value="NZ_AYKH01000044.1"/>
</dbReference>
<protein>
    <submittedName>
        <fullName evidence="2">Uncharacterized protein</fullName>
    </submittedName>
</protein>
<feature type="compositionally biased region" description="Basic and acidic residues" evidence="1">
    <location>
        <begin position="56"/>
        <end position="69"/>
    </location>
</feature>
<proteinExistence type="predicted"/>
<feature type="region of interest" description="Disordered" evidence="1">
    <location>
        <begin position="56"/>
        <end position="77"/>
    </location>
</feature>
<evidence type="ECO:0000313" key="3">
    <source>
        <dbReference type="Proteomes" id="UP000283993"/>
    </source>
</evidence>